<evidence type="ECO:0000256" key="7">
    <source>
        <dbReference type="SAM" id="Phobius"/>
    </source>
</evidence>
<organism evidence="8 9">
    <name type="scientific">Vreelandella malpeensis</name>
    <dbReference type="NCBI Taxonomy" id="1172368"/>
    <lineage>
        <taxon>Bacteria</taxon>
        <taxon>Pseudomonadati</taxon>
        <taxon>Pseudomonadota</taxon>
        <taxon>Gammaproteobacteria</taxon>
        <taxon>Oceanospirillales</taxon>
        <taxon>Halomonadaceae</taxon>
        <taxon>Vreelandella</taxon>
    </lineage>
</organism>
<evidence type="ECO:0000256" key="6">
    <source>
        <dbReference type="ARBA" id="ARBA00023136"/>
    </source>
</evidence>
<comment type="caution">
    <text evidence="8">The sequence shown here is derived from an EMBL/GenBank/DDBJ whole genome shotgun (WGS) entry which is preliminary data.</text>
</comment>
<dbReference type="PANTHER" id="PTHR30086:SF14">
    <property type="entry name" value="HOMOSERINE_HOMOSERINE LACTONE EFFLUX PROTEIN"/>
    <property type="match status" value="1"/>
</dbReference>
<feature type="transmembrane region" description="Helical" evidence="7">
    <location>
        <begin position="93"/>
        <end position="113"/>
    </location>
</feature>
<dbReference type="EMBL" id="WHVL01000002">
    <property type="protein sequence ID" value="MCB8888692.1"/>
    <property type="molecule type" value="Genomic_DNA"/>
</dbReference>
<evidence type="ECO:0000256" key="5">
    <source>
        <dbReference type="ARBA" id="ARBA00022989"/>
    </source>
</evidence>
<name>A0ABS8DQU7_9GAMM</name>
<feature type="transmembrane region" description="Helical" evidence="7">
    <location>
        <begin position="170"/>
        <end position="191"/>
    </location>
</feature>
<feature type="transmembrane region" description="Helical" evidence="7">
    <location>
        <begin position="211"/>
        <end position="229"/>
    </location>
</feature>
<evidence type="ECO:0000313" key="9">
    <source>
        <dbReference type="Proteomes" id="UP001319882"/>
    </source>
</evidence>
<keyword evidence="3" id="KW-1003">Cell membrane</keyword>
<dbReference type="Proteomes" id="UP001319882">
    <property type="component" value="Unassembled WGS sequence"/>
</dbReference>
<keyword evidence="4 7" id="KW-0812">Transmembrane</keyword>
<evidence type="ECO:0000256" key="3">
    <source>
        <dbReference type="ARBA" id="ARBA00022475"/>
    </source>
</evidence>
<dbReference type="PIRSF" id="PIRSF006324">
    <property type="entry name" value="LeuE"/>
    <property type="match status" value="1"/>
</dbReference>
<protein>
    <submittedName>
        <fullName evidence="8">LysE family translocator</fullName>
    </submittedName>
</protein>
<dbReference type="PANTHER" id="PTHR30086">
    <property type="entry name" value="ARGININE EXPORTER PROTEIN ARGO"/>
    <property type="match status" value="1"/>
</dbReference>
<accession>A0ABS8DQU7</accession>
<evidence type="ECO:0000256" key="4">
    <source>
        <dbReference type="ARBA" id="ARBA00022692"/>
    </source>
</evidence>
<evidence type="ECO:0000256" key="2">
    <source>
        <dbReference type="ARBA" id="ARBA00007928"/>
    </source>
</evidence>
<evidence type="ECO:0000313" key="8">
    <source>
        <dbReference type="EMBL" id="MCB8888692.1"/>
    </source>
</evidence>
<comment type="subcellular location">
    <subcellularLocation>
        <location evidence="1">Cell membrane</location>
        <topology evidence="1">Multi-pass membrane protein</topology>
    </subcellularLocation>
</comment>
<feature type="transmembrane region" description="Helical" evidence="7">
    <location>
        <begin position="28"/>
        <end position="49"/>
    </location>
</feature>
<comment type="similarity">
    <text evidence="2">Belongs to the Rht family.</text>
</comment>
<evidence type="ECO:0000256" key="1">
    <source>
        <dbReference type="ARBA" id="ARBA00004651"/>
    </source>
</evidence>
<dbReference type="InterPro" id="IPR001123">
    <property type="entry name" value="LeuE-type"/>
</dbReference>
<sequence>MITTNPVCRSAGPPLNDKKEVRVDTLTWLTYVGVIFALIIFPGPVALLCTSHGLKFGRRQATTTVLGGTLASLVLMLISSLGLGAVLATSETAFYVLKMVGGAYLIYLGVSAWRDTSSPPMASPGVATGPRVSAATRFRRGFTVGISNPKDLLFFAALFPNFIDLGQPQLVQFIILALTWLVIDFTLMSSYAGLGAGISRWFQSPCRYQRFNRATGGLFMAAGGTLIASNR</sequence>
<keyword evidence="5 7" id="KW-1133">Transmembrane helix</keyword>
<reference evidence="8 9" key="1">
    <citation type="journal article" date="2021" name="Sci. Rep.">
        <title>Genome analysis of a halophilic bacterium Halomonas malpeensis YU-PRIM-29(T) reveals its exopolysaccharide and pigment producing capabilities.</title>
        <authorList>
            <person name="Athmika"/>
            <person name="Ghate S.D."/>
            <person name="Arun A.B."/>
            <person name="Rao S.S."/>
            <person name="Kumar S.T.A."/>
            <person name="Kandiyil M.K."/>
            <person name="Saptami K."/>
            <person name="Rekha P.D."/>
        </authorList>
    </citation>
    <scope>NUCLEOTIDE SEQUENCE [LARGE SCALE GENOMIC DNA]</scope>
    <source>
        <strain evidence="9">prim 29</strain>
    </source>
</reference>
<dbReference type="Pfam" id="PF01810">
    <property type="entry name" value="LysE"/>
    <property type="match status" value="1"/>
</dbReference>
<proteinExistence type="inferred from homology"/>
<gene>
    <name evidence="8" type="ORF">GEV37_06140</name>
</gene>
<keyword evidence="9" id="KW-1185">Reference proteome</keyword>
<feature type="transmembrane region" description="Helical" evidence="7">
    <location>
        <begin position="61"/>
        <end position="87"/>
    </location>
</feature>
<keyword evidence="6 7" id="KW-0472">Membrane</keyword>